<accession>A0ABW0MZW5</accession>
<sequence length="314" mass="35975">MTTLNHRYPAIQGEYEDEFEDEYELEGEFEDEAFLGGLAKIAGSLLGEGEYEDEYEAEFEDEYEEEAFFGGLAKIAGSLLGEGEYEGEYELEEEGEYEFEFEAEAEAEMESEFELEDEFEEEAEEEAEGFVNPVRRIYRDAESMANLAVRAERAQSEAEAEAFVGALVPLASKLIPRAAKLIAKNAPTLVKGASRIARQLRRNPQTRRLVRGLPVVLQRTAQSLADQAANGKEIDATTVVRTLGTMTGRVLGPRRRRRAIRAVNTFDRRYRRRAQWARRQRPVRIHGRGVRRPGVRAPMRRPVNRRVNRRVRRR</sequence>
<evidence type="ECO:0000313" key="3">
    <source>
        <dbReference type="EMBL" id="MFC5493166.1"/>
    </source>
</evidence>
<proteinExistence type="predicted"/>
<feature type="region of interest" description="Disordered" evidence="2">
    <location>
        <begin position="293"/>
        <end position="314"/>
    </location>
</feature>
<reference evidence="4" key="1">
    <citation type="journal article" date="2019" name="Int. J. Syst. Evol. Microbiol.">
        <title>The Global Catalogue of Microorganisms (GCM) 10K type strain sequencing project: providing services to taxonomists for standard genome sequencing and annotation.</title>
        <authorList>
            <consortium name="The Broad Institute Genomics Platform"/>
            <consortium name="The Broad Institute Genome Sequencing Center for Infectious Disease"/>
            <person name="Wu L."/>
            <person name="Ma J."/>
        </authorList>
    </citation>
    <scope>NUCLEOTIDE SEQUENCE [LARGE SCALE GENOMIC DNA]</scope>
    <source>
        <strain evidence="4">KACC 13778</strain>
    </source>
</reference>
<comment type="caution">
    <text evidence="3">The sequence shown here is derived from an EMBL/GenBank/DDBJ whole genome shotgun (WGS) entry which is preliminary data.</text>
</comment>
<keyword evidence="1" id="KW-0175">Coiled coil</keyword>
<dbReference type="EMBL" id="JBHSMD010000002">
    <property type="protein sequence ID" value="MFC5493166.1"/>
    <property type="molecule type" value="Genomic_DNA"/>
</dbReference>
<evidence type="ECO:0000313" key="4">
    <source>
        <dbReference type="Proteomes" id="UP001595956"/>
    </source>
</evidence>
<organism evidence="3 4">
    <name type="scientific">Nocardioides caricicola</name>
    <dbReference type="NCBI Taxonomy" id="634770"/>
    <lineage>
        <taxon>Bacteria</taxon>
        <taxon>Bacillati</taxon>
        <taxon>Actinomycetota</taxon>
        <taxon>Actinomycetes</taxon>
        <taxon>Propionibacteriales</taxon>
        <taxon>Nocardioidaceae</taxon>
        <taxon>Nocardioides</taxon>
    </lineage>
</organism>
<keyword evidence="4" id="KW-1185">Reference proteome</keyword>
<evidence type="ECO:0000256" key="1">
    <source>
        <dbReference type="SAM" id="Coils"/>
    </source>
</evidence>
<name>A0ABW0MZW5_9ACTN</name>
<dbReference type="RefSeq" id="WP_345172017.1">
    <property type="nucleotide sequence ID" value="NZ_BAABFQ010000003.1"/>
</dbReference>
<gene>
    <name evidence="3" type="ORF">ACFPKY_08640</name>
</gene>
<feature type="coiled-coil region" evidence="1">
    <location>
        <begin position="102"/>
        <end position="161"/>
    </location>
</feature>
<protein>
    <submittedName>
        <fullName evidence="3">Uncharacterized protein</fullName>
    </submittedName>
</protein>
<dbReference type="Proteomes" id="UP001595956">
    <property type="component" value="Unassembled WGS sequence"/>
</dbReference>
<evidence type="ECO:0000256" key="2">
    <source>
        <dbReference type="SAM" id="MobiDB-lite"/>
    </source>
</evidence>